<proteinExistence type="predicted"/>
<accession>A0A9K3P4F4</accession>
<protein>
    <submittedName>
        <fullName evidence="2">Uncharacterized protein</fullName>
    </submittedName>
</protein>
<feature type="transmembrane region" description="Helical" evidence="1">
    <location>
        <begin position="13"/>
        <end position="36"/>
    </location>
</feature>
<keyword evidence="1" id="KW-1133">Transmembrane helix</keyword>
<dbReference type="AlphaFoldDB" id="A0A9K3P4F4"/>
<evidence type="ECO:0000313" key="3">
    <source>
        <dbReference type="Proteomes" id="UP000215914"/>
    </source>
</evidence>
<sequence length="40" mass="4377">MCVFYRSCSEEELSLGSVCCLLGLGFVGCWWLRVVVGDGC</sequence>
<dbReference type="Proteomes" id="UP000215914">
    <property type="component" value="Unassembled WGS sequence"/>
</dbReference>
<dbReference type="Gramene" id="mRNA:HanXRQr2_Chr01g0038711">
    <property type="protein sequence ID" value="mRNA:HanXRQr2_Chr01g0038711"/>
    <property type="gene ID" value="HanXRQr2_Chr01g0038711"/>
</dbReference>
<dbReference type="PROSITE" id="PS51257">
    <property type="entry name" value="PROKAR_LIPOPROTEIN"/>
    <property type="match status" value="1"/>
</dbReference>
<evidence type="ECO:0000313" key="2">
    <source>
        <dbReference type="EMBL" id="KAF5823474.1"/>
    </source>
</evidence>
<reference evidence="2" key="1">
    <citation type="journal article" date="2017" name="Nature">
        <title>The sunflower genome provides insights into oil metabolism, flowering and Asterid evolution.</title>
        <authorList>
            <person name="Badouin H."/>
            <person name="Gouzy J."/>
            <person name="Grassa C.J."/>
            <person name="Murat F."/>
            <person name="Staton S.E."/>
            <person name="Cottret L."/>
            <person name="Lelandais-Briere C."/>
            <person name="Owens G.L."/>
            <person name="Carrere S."/>
            <person name="Mayjonade B."/>
            <person name="Legrand L."/>
            <person name="Gill N."/>
            <person name="Kane N.C."/>
            <person name="Bowers J.E."/>
            <person name="Hubner S."/>
            <person name="Bellec A."/>
            <person name="Berard A."/>
            <person name="Berges H."/>
            <person name="Blanchet N."/>
            <person name="Boniface M.C."/>
            <person name="Brunel D."/>
            <person name="Catrice O."/>
            <person name="Chaidir N."/>
            <person name="Claudel C."/>
            <person name="Donnadieu C."/>
            <person name="Faraut T."/>
            <person name="Fievet G."/>
            <person name="Helmstetter N."/>
            <person name="King M."/>
            <person name="Knapp S.J."/>
            <person name="Lai Z."/>
            <person name="Le Paslier M.C."/>
            <person name="Lippi Y."/>
            <person name="Lorenzon L."/>
            <person name="Mandel J.R."/>
            <person name="Marage G."/>
            <person name="Marchand G."/>
            <person name="Marquand E."/>
            <person name="Bret-Mestries E."/>
            <person name="Morien E."/>
            <person name="Nambeesan S."/>
            <person name="Nguyen T."/>
            <person name="Pegot-Espagnet P."/>
            <person name="Pouilly N."/>
            <person name="Raftis F."/>
            <person name="Sallet E."/>
            <person name="Schiex T."/>
            <person name="Thomas J."/>
            <person name="Vandecasteele C."/>
            <person name="Vares D."/>
            <person name="Vear F."/>
            <person name="Vautrin S."/>
            <person name="Crespi M."/>
            <person name="Mangin B."/>
            <person name="Burke J.M."/>
            <person name="Salse J."/>
            <person name="Munos S."/>
            <person name="Vincourt P."/>
            <person name="Rieseberg L.H."/>
            <person name="Langlade N.B."/>
        </authorList>
    </citation>
    <scope>NUCLEOTIDE SEQUENCE</scope>
    <source>
        <tissue evidence="2">Leaves</tissue>
    </source>
</reference>
<reference evidence="2" key="2">
    <citation type="submission" date="2020-06" db="EMBL/GenBank/DDBJ databases">
        <title>Helianthus annuus Genome sequencing and assembly Release 2.</title>
        <authorList>
            <person name="Gouzy J."/>
            <person name="Langlade N."/>
            <person name="Munos S."/>
        </authorList>
    </citation>
    <scope>NUCLEOTIDE SEQUENCE</scope>
    <source>
        <tissue evidence="2">Leaves</tissue>
    </source>
</reference>
<comment type="caution">
    <text evidence="2">The sequence shown here is derived from an EMBL/GenBank/DDBJ whole genome shotgun (WGS) entry which is preliminary data.</text>
</comment>
<dbReference type="EMBL" id="MNCJ02000316">
    <property type="protein sequence ID" value="KAF5823474.1"/>
    <property type="molecule type" value="Genomic_DNA"/>
</dbReference>
<keyword evidence="1" id="KW-0812">Transmembrane</keyword>
<keyword evidence="1" id="KW-0472">Membrane</keyword>
<evidence type="ECO:0000256" key="1">
    <source>
        <dbReference type="SAM" id="Phobius"/>
    </source>
</evidence>
<organism evidence="2 3">
    <name type="scientific">Helianthus annuus</name>
    <name type="common">Common sunflower</name>
    <dbReference type="NCBI Taxonomy" id="4232"/>
    <lineage>
        <taxon>Eukaryota</taxon>
        <taxon>Viridiplantae</taxon>
        <taxon>Streptophyta</taxon>
        <taxon>Embryophyta</taxon>
        <taxon>Tracheophyta</taxon>
        <taxon>Spermatophyta</taxon>
        <taxon>Magnoliopsida</taxon>
        <taxon>eudicotyledons</taxon>
        <taxon>Gunneridae</taxon>
        <taxon>Pentapetalae</taxon>
        <taxon>asterids</taxon>
        <taxon>campanulids</taxon>
        <taxon>Asterales</taxon>
        <taxon>Asteraceae</taxon>
        <taxon>Asteroideae</taxon>
        <taxon>Heliantheae alliance</taxon>
        <taxon>Heliantheae</taxon>
        <taxon>Helianthus</taxon>
    </lineage>
</organism>
<gene>
    <name evidence="2" type="ORF">HanXRQr2_Chr01g0038711</name>
</gene>
<name>A0A9K3P4F4_HELAN</name>
<keyword evidence="3" id="KW-1185">Reference proteome</keyword>